<evidence type="ECO:0000313" key="1">
    <source>
        <dbReference type="EMBL" id="KAJ7716864.1"/>
    </source>
</evidence>
<evidence type="ECO:0000313" key="2">
    <source>
        <dbReference type="Proteomes" id="UP001215598"/>
    </source>
</evidence>
<comment type="caution">
    <text evidence="1">The sequence shown here is derived from an EMBL/GenBank/DDBJ whole genome shotgun (WGS) entry which is preliminary data.</text>
</comment>
<dbReference type="AlphaFoldDB" id="A0AAD7MHA8"/>
<sequence>MPSAVTRRRHQDAARLIYFRLPTLLPPVAVTTTSDVHITYPVVPTRISKLALPRIYVAAKREWDEYCGAYTGRCGSPPVPTCDHILCHLPHSPISFPSPSARCSRSRAWTMARHSTCSPPACLDMHDARSWPDSPTYPPIHVCPRAAACRTLLRPAHSHLPSLRRSKYKSMETRTGMNVSVYVYLRKLVRATGCRMKDLNQTYFGW</sequence>
<organism evidence="1 2">
    <name type="scientific">Mycena metata</name>
    <dbReference type="NCBI Taxonomy" id="1033252"/>
    <lineage>
        <taxon>Eukaryota</taxon>
        <taxon>Fungi</taxon>
        <taxon>Dikarya</taxon>
        <taxon>Basidiomycota</taxon>
        <taxon>Agaricomycotina</taxon>
        <taxon>Agaricomycetes</taxon>
        <taxon>Agaricomycetidae</taxon>
        <taxon>Agaricales</taxon>
        <taxon>Marasmiineae</taxon>
        <taxon>Mycenaceae</taxon>
        <taxon>Mycena</taxon>
    </lineage>
</organism>
<protein>
    <submittedName>
        <fullName evidence="1">Uncharacterized protein</fullName>
    </submittedName>
</protein>
<keyword evidence="2" id="KW-1185">Reference proteome</keyword>
<accession>A0AAD7MHA8</accession>
<proteinExistence type="predicted"/>
<name>A0AAD7MHA8_9AGAR</name>
<reference evidence="1" key="1">
    <citation type="submission" date="2023-03" db="EMBL/GenBank/DDBJ databases">
        <title>Massive genome expansion in bonnet fungi (Mycena s.s.) driven by repeated elements and novel gene families across ecological guilds.</title>
        <authorList>
            <consortium name="Lawrence Berkeley National Laboratory"/>
            <person name="Harder C.B."/>
            <person name="Miyauchi S."/>
            <person name="Viragh M."/>
            <person name="Kuo A."/>
            <person name="Thoen E."/>
            <person name="Andreopoulos B."/>
            <person name="Lu D."/>
            <person name="Skrede I."/>
            <person name="Drula E."/>
            <person name="Henrissat B."/>
            <person name="Morin E."/>
            <person name="Kohler A."/>
            <person name="Barry K."/>
            <person name="LaButti K."/>
            <person name="Morin E."/>
            <person name="Salamov A."/>
            <person name="Lipzen A."/>
            <person name="Mereny Z."/>
            <person name="Hegedus B."/>
            <person name="Baldrian P."/>
            <person name="Stursova M."/>
            <person name="Weitz H."/>
            <person name="Taylor A."/>
            <person name="Grigoriev I.V."/>
            <person name="Nagy L.G."/>
            <person name="Martin F."/>
            <person name="Kauserud H."/>
        </authorList>
    </citation>
    <scope>NUCLEOTIDE SEQUENCE</scope>
    <source>
        <strain evidence="1">CBHHK182m</strain>
    </source>
</reference>
<dbReference type="EMBL" id="JARKIB010000285">
    <property type="protein sequence ID" value="KAJ7716864.1"/>
    <property type="molecule type" value="Genomic_DNA"/>
</dbReference>
<gene>
    <name evidence="1" type="ORF">B0H16DRAFT_1612704</name>
</gene>
<dbReference type="Proteomes" id="UP001215598">
    <property type="component" value="Unassembled WGS sequence"/>
</dbReference>